<dbReference type="PANTHER" id="PTHR31060:SF32">
    <property type="entry name" value="BTB_POZ DOMAIN PLANT PROTEIN"/>
    <property type="match status" value="1"/>
</dbReference>
<evidence type="ECO:0000256" key="1">
    <source>
        <dbReference type="ARBA" id="ARBA00002668"/>
    </source>
</evidence>
<proteinExistence type="predicted"/>
<evidence type="ECO:0000256" key="3">
    <source>
        <dbReference type="ARBA" id="ARBA00022786"/>
    </source>
</evidence>
<dbReference type="Pfam" id="PF25553">
    <property type="entry name" value="BTB-POZ_ANK-like"/>
    <property type="match status" value="1"/>
</dbReference>
<organism evidence="6 7">
    <name type="scientific">Iris pallida</name>
    <name type="common">Sweet iris</name>
    <dbReference type="NCBI Taxonomy" id="29817"/>
    <lineage>
        <taxon>Eukaryota</taxon>
        <taxon>Viridiplantae</taxon>
        <taxon>Streptophyta</taxon>
        <taxon>Embryophyta</taxon>
        <taxon>Tracheophyta</taxon>
        <taxon>Spermatophyta</taxon>
        <taxon>Magnoliopsida</taxon>
        <taxon>Liliopsida</taxon>
        <taxon>Asparagales</taxon>
        <taxon>Iridaceae</taxon>
        <taxon>Iridoideae</taxon>
        <taxon>Irideae</taxon>
        <taxon>Iris</taxon>
    </lineage>
</organism>
<accession>A0AAX6E3Z8</accession>
<evidence type="ECO:0000313" key="7">
    <source>
        <dbReference type="Proteomes" id="UP001140949"/>
    </source>
</evidence>
<evidence type="ECO:0000259" key="5">
    <source>
        <dbReference type="PROSITE" id="PS50097"/>
    </source>
</evidence>
<dbReference type="InterPro" id="IPR000210">
    <property type="entry name" value="BTB/POZ_dom"/>
</dbReference>
<dbReference type="CDD" id="cd18186">
    <property type="entry name" value="BTB_POZ_ZBTB_KLHL-like"/>
    <property type="match status" value="1"/>
</dbReference>
<dbReference type="Pfam" id="PF00651">
    <property type="entry name" value="BTB"/>
    <property type="match status" value="1"/>
</dbReference>
<dbReference type="InterPro" id="IPR058039">
    <property type="entry name" value="At3g05675-like_ankyrin"/>
</dbReference>
<feature type="domain" description="BTB" evidence="5">
    <location>
        <begin position="91"/>
        <end position="164"/>
    </location>
</feature>
<dbReference type="AlphaFoldDB" id="A0AAX6E3Z8"/>
<dbReference type="InterPro" id="IPR011333">
    <property type="entry name" value="SKP1/BTB/POZ_sf"/>
</dbReference>
<dbReference type="SUPFAM" id="SSF54695">
    <property type="entry name" value="POZ domain"/>
    <property type="match status" value="1"/>
</dbReference>
<dbReference type="Gene3D" id="3.30.710.10">
    <property type="entry name" value="Potassium Channel Kv1.1, Chain A"/>
    <property type="match status" value="1"/>
</dbReference>
<evidence type="ECO:0000313" key="6">
    <source>
        <dbReference type="EMBL" id="KAJ6798685.1"/>
    </source>
</evidence>
<feature type="compositionally biased region" description="Low complexity" evidence="4">
    <location>
        <begin position="31"/>
        <end position="47"/>
    </location>
</feature>
<dbReference type="PANTHER" id="PTHR31060">
    <property type="entry name" value="OSJNBA0011J08.25 PROTEIN-RELATED"/>
    <property type="match status" value="1"/>
</dbReference>
<gene>
    <name evidence="6" type="ORF">M6B38_210470</name>
</gene>
<reference evidence="6" key="1">
    <citation type="journal article" date="2023" name="GigaByte">
        <title>Genome assembly of the bearded iris, Iris pallida Lam.</title>
        <authorList>
            <person name="Bruccoleri R.E."/>
            <person name="Oakeley E.J."/>
            <person name="Faust A.M.E."/>
            <person name="Altorfer M."/>
            <person name="Dessus-Babus S."/>
            <person name="Burckhardt D."/>
            <person name="Oertli M."/>
            <person name="Naumann U."/>
            <person name="Petersen F."/>
            <person name="Wong J."/>
        </authorList>
    </citation>
    <scope>NUCLEOTIDE SEQUENCE</scope>
    <source>
        <strain evidence="6">GSM-AAB239-AS_SAM_17_03QT</strain>
    </source>
</reference>
<keyword evidence="3" id="KW-0833">Ubl conjugation pathway</keyword>
<reference evidence="6" key="2">
    <citation type="submission" date="2023-04" db="EMBL/GenBank/DDBJ databases">
        <authorList>
            <person name="Bruccoleri R.E."/>
            <person name="Oakeley E.J."/>
            <person name="Faust A.-M."/>
            <person name="Dessus-Babus S."/>
            <person name="Altorfer M."/>
            <person name="Burckhardt D."/>
            <person name="Oertli M."/>
            <person name="Naumann U."/>
            <person name="Petersen F."/>
            <person name="Wong J."/>
        </authorList>
    </citation>
    <scope>NUCLEOTIDE SEQUENCE</scope>
    <source>
        <strain evidence="6">GSM-AAB239-AS_SAM_17_03QT</strain>
        <tissue evidence="6">Leaf</tissue>
    </source>
</reference>
<comment type="pathway">
    <text evidence="2">Protein modification; protein ubiquitination.</text>
</comment>
<dbReference type="EMBL" id="JANAVB010040218">
    <property type="protein sequence ID" value="KAJ6798685.1"/>
    <property type="molecule type" value="Genomic_DNA"/>
</dbReference>
<keyword evidence="7" id="KW-1185">Reference proteome</keyword>
<feature type="region of interest" description="Disordered" evidence="4">
    <location>
        <begin position="18"/>
        <end position="47"/>
    </location>
</feature>
<dbReference type="Proteomes" id="UP001140949">
    <property type="component" value="Unassembled WGS sequence"/>
</dbReference>
<protein>
    <submittedName>
        <fullName evidence="6">BTB/POZ domain-containing protein</fullName>
    </submittedName>
</protein>
<dbReference type="PROSITE" id="PS50097">
    <property type="entry name" value="BTB"/>
    <property type="match status" value="1"/>
</dbReference>
<evidence type="ECO:0000256" key="4">
    <source>
        <dbReference type="SAM" id="MobiDB-lite"/>
    </source>
</evidence>
<comment type="function">
    <text evidence="1">May act as a substrate-specific adapter of an E3 ubiquitin-protein ligase complex (CUL3-RBX1-BTB) which mediates the ubiquitination and subsequent proteasomal degradation of target proteins.</text>
</comment>
<name>A0AAX6E3Z8_IRIPA</name>
<sequence length="549" mass="62376">MAAAETLLKTGEISAMIKQGYISSPPPPPFSSSSSSSSPPTATPKPTTTTLFQMISQQPQPDPSAADHRRIRIQDRLHRFLPAPGSDWGPPDVDLTVASPDGLQIRFGVHRRVLAARSRFFADRLGGRRAGGGSSVVEISECDDVEVYADVVSLMYCGDLRRRLAGEEVGRVLGILKVSAAIMFDAGVSACLEYLEAVPWSEDEEEEVKSVLEQFKLREPVPEVLQRVLVEPSSSSRADAIFLQLLSGILQAKDEKARRDMKALIFGLLSVDTSHNKDNVDKLEVSRETLYHLCHKCLSSLHLCLSEAAITGDSQRTKGDLVGEISRESDNLKWLVEILINKEMSDEFVMLWADQTELANLHSKIPCMYRFKISEITADLCIAVGRGHILVSKDARFSFLRTWLEALYDDFGWMKRTCRTFDKKMLEEGLCNTILTLSMAQQQDILLRWFDRFLKKGDDCPNIQRAFEVWWRRAFIRRYEGNHDQAQLQIAVCEYPTSRHCKYCDNQMFTLETEELTMGYLWFLGYNWLQCYTCDRTLIVSRLFRLKEL</sequence>
<comment type="caution">
    <text evidence="6">The sequence shown here is derived from an EMBL/GenBank/DDBJ whole genome shotgun (WGS) entry which is preliminary data.</text>
</comment>
<dbReference type="InterPro" id="IPR038920">
    <property type="entry name" value="At3g05675-like"/>
</dbReference>
<evidence type="ECO:0000256" key="2">
    <source>
        <dbReference type="ARBA" id="ARBA00004906"/>
    </source>
</evidence>